<dbReference type="STRING" id="170573.GCA_001076995_01219"/>
<evidence type="ECO:0000313" key="1">
    <source>
        <dbReference type="EMBL" id="PMC20086.1"/>
    </source>
</evidence>
<accession>A0A2N6QK80</accession>
<organism evidence="1 2">
    <name type="scientific">Staphylococcus pettenkoferi</name>
    <dbReference type="NCBI Taxonomy" id="170573"/>
    <lineage>
        <taxon>Bacteria</taxon>
        <taxon>Bacillati</taxon>
        <taxon>Bacillota</taxon>
        <taxon>Bacilli</taxon>
        <taxon>Bacillales</taxon>
        <taxon>Staphylococcaceae</taxon>
        <taxon>Staphylococcus</taxon>
    </lineage>
</organism>
<protein>
    <submittedName>
        <fullName evidence="1">Uncharacterized protein</fullName>
    </submittedName>
</protein>
<dbReference type="RefSeq" id="WP_102695946.1">
    <property type="nucleotide sequence ID" value="NZ_JAASJD010000004.1"/>
</dbReference>
<evidence type="ECO:0000313" key="2">
    <source>
        <dbReference type="Proteomes" id="UP000235748"/>
    </source>
</evidence>
<dbReference type="EMBL" id="PNGG01000001">
    <property type="protein sequence ID" value="PMC20086.1"/>
    <property type="molecule type" value="Genomic_DNA"/>
</dbReference>
<comment type="caution">
    <text evidence="1">The sequence shown here is derived from an EMBL/GenBank/DDBJ whole genome shotgun (WGS) entry which is preliminary data.</text>
</comment>
<gene>
    <name evidence="1" type="ORF">CJ235_00005</name>
</gene>
<dbReference type="Proteomes" id="UP000235748">
    <property type="component" value="Unassembled WGS sequence"/>
</dbReference>
<name>A0A2N6QK80_9STAP</name>
<sequence>MYYQHLLIFLQNDKLADQTGTRVAYHKVLTEENEHYQYELDKLKELDVMIYVHVLSTKELTTESIVQEDKYYRDIIYYHDFEEFLQVATEPYPLVPLDIARYFLLIAPMTLEKLNLLLSIAYLQYKQEAGVELFYYEQPITDLSTQFISLEDLPSRTIYHDNAQFSIPEDYIAPIMYRILFSEKKMNKPLFLQKIKQHYKEMSIDEMLEDDFVDVSRFQLNNTPGTLTENSV</sequence>
<reference evidence="1 2" key="1">
    <citation type="submission" date="2017-09" db="EMBL/GenBank/DDBJ databases">
        <title>Bacterial strain isolated from the female urinary microbiota.</title>
        <authorList>
            <person name="Thomas-White K."/>
            <person name="Kumar N."/>
            <person name="Forster S."/>
            <person name="Putonti C."/>
            <person name="Lawley T."/>
            <person name="Wolfe A.J."/>
        </authorList>
    </citation>
    <scope>NUCLEOTIDE SEQUENCE [LARGE SCALE GENOMIC DNA]</scope>
    <source>
        <strain evidence="1 2">UMB0834</strain>
    </source>
</reference>
<dbReference type="AlphaFoldDB" id="A0A2N6QK80"/>
<proteinExistence type="predicted"/>